<dbReference type="EMBL" id="JANPWB010000012">
    <property type="protein sequence ID" value="KAJ1118759.1"/>
    <property type="molecule type" value="Genomic_DNA"/>
</dbReference>
<gene>
    <name evidence="2" type="ORF">NDU88_006946</name>
</gene>
<dbReference type="AlphaFoldDB" id="A0AAV7NVY4"/>
<comment type="caution">
    <text evidence="2">The sequence shown here is derived from an EMBL/GenBank/DDBJ whole genome shotgun (WGS) entry which is preliminary data.</text>
</comment>
<organism evidence="2 3">
    <name type="scientific">Pleurodeles waltl</name>
    <name type="common">Iberian ribbed newt</name>
    <dbReference type="NCBI Taxonomy" id="8319"/>
    <lineage>
        <taxon>Eukaryota</taxon>
        <taxon>Metazoa</taxon>
        <taxon>Chordata</taxon>
        <taxon>Craniata</taxon>
        <taxon>Vertebrata</taxon>
        <taxon>Euteleostomi</taxon>
        <taxon>Amphibia</taxon>
        <taxon>Batrachia</taxon>
        <taxon>Caudata</taxon>
        <taxon>Salamandroidea</taxon>
        <taxon>Salamandridae</taxon>
        <taxon>Pleurodelinae</taxon>
        <taxon>Pleurodeles</taxon>
    </lineage>
</organism>
<name>A0AAV7NVY4_PLEWA</name>
<keyword evidence="3" id="KW-1185">Reference proteome</keyword>
<reference evidence="2" key="1">
    <citation type="journal article" date="2022" name="bioRxiv">
        <title>Sequencing and chromosome-scale assembly of the giantPleurodeles waltlgenome.</title>
        <authorList>
            <person name="Brown T."/>
            <person name="Elewa A."/>
            <person name="Iarovenko S."/>
            <person name="Subramanian E."/>
            <person name="Araus A.J."/>
            <person name="Petzold A."/>
            <person name="Susuki M."/>
            <person name="Suzuki K.-i.T."/>
            <person name="Hayashi T."/>
            <person name="Toyoda A."/>
            <person name="Oliveira C."/>
            <person name="Osipova E."/>
            <person name="Leigh N.D."/>
            <person name="Simon A."/>
            <person name="Yun M.H."/>
        </authorList>
    </citation>
    <scope>NUCLEOTIDE SEQUENCE</scope>
    <source>
        <strain evidence="2">20211129_DDA</strain>
        <tissue evidence="2">Liver</tissue>
    </source>
</reference>
<accession>A0AAV7NVY4</accession>
<feature type="compositionally biased region" description="Low complexity" evidence="1">
    <location>
        <begin position="91"/>
        <end position="102"/>
    </location>
</feature>
<evidence type="ECO:0000313" key="3">
    <source>
        <dbReference type="Proteomes" id="UP001066276"/>
    </source>
</evidence>
<evidence type="ECO:0000256" key="1">
    <source>
        <dbReference type="SAM" id="MobiDB-lite"/>
    </source>
</evidence>
<sequence length="119" mass="12563">MASGICNGASGGPPRADRAPPPASLCSQQRAAHRSPLPHISSQVWRHAYAPPLSPRRQPHPDPAAHATGWLGCPQNSHSSRQHPALPETQSPRSPLTSRPTPAQRITGGIPNSLILSGF</sequence>
<evidence type="ECO:0000313" key="2">
    <source>
        <dbReference type="EMBL" id="KAJ1118759.1"/>
    </source>
</evidence>
<protein>
    <submittedName>
        <fullName evidence="2">Uncharacterized protein</fullName>
    </submittedName>
</protein>
<feature type="region of interest" description="Disordered" evidence="1">
    <location>
        <begin position="1"/>
        <end position="119"/>
    </location>
</feature>
<dbReference type="Proteomes" id="UP001066276">
    <property type="component" value="Chromosome 8"/>
</dbReference>
<proteinExistence type="predicted"/>